<dbReference type="InterPro" id="IPR001460">
    <property type="entry name" value="PCN-bd_Tpept"/>
</dbReference>
<feature type="signal peptide" evidence="7">
    <location>
        <begin position="1"/>
        <end position="21"/>
    </location>
</feature>
<evidence type="ECO:0000256" key="5">
    <source>
        <dbReference type="ARBA" id="ARBA00023251"/>
    </source>
</evidence>
<protein>
    <recommendedName>
        <fullName evidence="2 6">Beta-lactamase</fullName>
        <ecNumber evidence="2 6">3.5.2.6</ecNumber>
    </recommendedName>
</protein>
<evidence type="ECO:0000256" key="3">
    <source>
        <dbReference type="ARBA" id="ARBA00022729"/>
    </source>
</evidence>
<dbReference type="RefSeq" id="WP_191724342.1">
    <property type="nucleotide sequence ID" value="NZ_JACSQK010000008.1"/>
</dbReference>
<name>A0ABR8SEM0_9BURK</name>
<dbReference type="EMBL" id="JACSQK010000008">
    <property type="protein sequence ID" value="MBD7961931.1"/>
    <property type="molecule type" value="Genomic_DNA"/>
</dbReference>
<comment type="similarity">
    <text evidence="1 6">Belongs to the class-D beta-lactamase family.</text>
</comment>
<evidence type="ECO:0000256" key="1">
    <source>
        <dbReference type="ARBA" id="ARBA00007898"/>
    </source>
</evidence>
<proteinExistence type="inferred from homology"/>
<dbReference type="InterPro" id="IPR002137">
    <property type="entry name" value="Beta-lactam_class-D_AS"/>
</dbReference>
<evidence type="ECO:0000256" key="2">
    <source>
        <dbReference type="ARBA" id="ARBA00012865"/>
    </source>
</evidence>
<sequence>MKKIKRLLVMVALGAVSSVFAAPSAQERPEWAGWFAKAPAVGTMVVLDARAPKEQLWVHNPQRAAQRFSPASTFKIPHALFALEAGAIKDEFEVIPWDGVHRGNRAWDKDQDLRSSMRNSTVWVYERFAKQLGLKQETAFMEKIGYGNALSTGAEPFWVEGDLAISAFEKLDFLQQLYRNHLPFKLEHQRLVKDLMINEAGADWILRVKTGWSGTIGWWAGWVEWPTGPVFFVMNIDTPNRLGDLAKRQGITRQVLRSIQALPAVP</sequence>
<feature type="chain" id="PRO_5046975108" description="Beta-lactamase" evidence="7">
    <location>
        <begin position="22"/>
        <end position="266"/>
    </location>
</feature>
<dbReference type="Gene3D" id="3.40.710.10">
    <property type="entry name" value="DD-peptidase/beta-lactamase superfamily"/>
    <property type="match status" value="1"/>
</dbReference>
<keyword evidence="3 7" id="KW-0732">Signal</keyword>
<evidence type="ECO:0000256" key="7">
    <source>
        <dbReference type="SAM" id="SignalP"/>
    </source>
</evidence>
<keyword evidence="5 6" id="KW-0046">Antibiotic resistance</keyword>
<organism evidence="9 10">
    <name type="scientific">Comamonas avium</name>
    <dbReference type="NCBI Taxonomy" id="2762231"/>
    <lineage>
        <taxon>Bacteria</taxon>
        <taxon>Pseudomonadati</taxon>
        <taxon>Pseudomonadota</taxon>
        <taxon>Betaproteobacteria</taxon>
        <taxon>Burkholderiales</taxon>
        <taxon>Comamonadaceae</taxon>
        <taxon>Comamonas</taxon>
    </lineage>
</organism>
<dbReference type="EC" id="3.5.2.6" evidence="2 6"/>
<comment type="catalytic activity">
    <reaction evidence="6">
        <text>a beta-lactam + H2O = a substituted beta-amino acid</text>
        <dbReference type="Rhea" id="RHEA:20401"/>
        <dbReference type="ChEBI" id="CHEBI:15377"/>
        <dbReference type="ChEBI" id="CHEBI:35627"/>
        <dbReference type="ChEBI" id="CHEBI:140347"/>
        <dbReference type="EC" id="3.5.2.6"/>
    </reaction>
</comment>
<evidence type="ECO:0000313" key="10">
    <source>
        <dbReference type="Proteomes" id="UP000634919"/>
    </source>
</evidence>
<reference evidence="9 10" key="1">
    <citation type="submission" date="2020-08" db="EMBL/GenBank/DDBJ databases">
        <title>A Genomic Blueprint of the Chicken Gut Microbiome.</title>
        <authorList>
            <person name="Gilroy R."/>
            <person name="Ravi A."/>
            <person name="Getino M."/>
            <person name="Pursley I."/>
            <person name="Horton D.L."/>
            <person name="Alikhan N.-F."/>
            <person name="Baker D."/>
            <person name="Gharbi K."/>
            <person name="Hall N."/>
            <person name="Watson M."/>
            <person name="Adriaenssens E.M."/>
            <person name="Foster-Nyarko E."/>
            <person name="Jarju S."/>
            <person name="Secka A."/>
            <person name="Antonio M."/>
            <person name="Oren A."/>
            <person name="Chaudhuri R."/>
            <person name="La Ragione R.M."/>
            <person name="Hildebrand F."/>
            <person name="Pallen M.J."/>
        </authorList>
    </citation>
    <scope>NUCLEOTIDE SEQUENCE [LARGE SCALE GENOMIC DNA]</scope>
    <source>
        <strain evidence="9 10">Sa2CVA6</strain>
    </source>
</reference>
<dbReference type="Proteomes" id="UP000634919">
    <property type="component" value="Unassembled WGS sequence"/>
</dbReference>
<comment type="caution">
    <text evidence="9">The sequence shown here is derived from an EMBL/GenBank/DDBJ whole genome shotgun (WGS) entry which is preliminary data.</text>
</comment>
<keyword evidence="10" id="KW-1185">Reference proteome</keyword>
<accession>A0ABR8SEM0</accession>
<evidence type="ECO:0000313" key="9">
    <source>
        <dbReference type="EMBL" id="MBD7961931.1"/>
    </source>
</evidence>
<gene>
    <name evidence="9" type="ORF">H9646_15765</name>
</gene>
<evidence type="ECO:0000256" key="6">
    <source>
        <dbReference type="RuleBase" id="RU361140"/>
    </source>
</evidence>
<keyword evidence="4 6" id="KW-0378">Hydrolase</keyword>
<evidence type="ECO:0000259" key="8">
    <source>
        <dbReference type="Pfam" id="PF00905"/>
    </source>
</evidence>
<dbReference type="SUPFAM" id="SSF56601">
    <property type="entry name" value="beta-lactamase/transpeptidase-like"/>
    <property type="match status" value="1"/>
</dbReference>
<feature type="domain" description="Penicillin-binding protein transpeptidase" evidence="8">
    <location>
        <begin position="42"/>
        <end position="256"/>
    </location>
</feature>
<dbReference type="InterPro" id="IPR012338">
    <property type="entry name" value="Beta-lactam/transpept-like"/>
</dbReference>
<dbReference type="PROSITE" id="PS00337">
    <property type="entry name" value="BETA_LACTAMASE_D"/>
    <property type="match status" value="1"/>
</dbReference>
<evidence type="ECO:0000256" key="4">
    <source>
        <dbReference type="ARBA" id="ARBA00022801"/>
    </source>
</evidence>
<dbReference type="Pfam" id="PF00905">
    <property type="entry name" value="Transpeptidase"/>
    <property type="match status" value="1"/>
</dbReference>